<dbReference type="OrthoDB" id="69852at2"/>
<keyword evidence="2" id="KW-0238">DNA-binding</keyword>
<dbReference type="Pfam" id="PF12802">
    <property type="entry name" value="MarR_2"/>
    <property type="match status" value="1"/>
</dbReference>
<protein>
    <submittedName>
        <fullName evidence="5">MarR family transcriptional regulator</fullName>
    </submittedName>
</protein>
<evidence type="ECO:0000256" key="3">
    <source>
        <dbReference type="ARBA" id="ARBA00023163"/>
    </source>
</evidence>
<keyword evidence="1" id="KW-0805">Transcription regulation</keyword>
<reference evidence="5 6" key="1">
    <citation type="submission" date="2019-07" db="EMBL/GenBank/DDBJ databases">
        <title>Rhodococcus cavernicolus sp. nov., isolated from a cave.</title>
        <authorList>
            <person name="Lee S.D."/>
        </authorList>
    </citation>
    <scope>NUCLEOTIDE SEQUENCE [LARGE SCALE GENOMIC DNA]</scope>
    <source>
        <strain evidence="5 6">C1-24</strain>
    </source>
</reference>
<evidence type="ECO:0000313" key="5">
    <source>
        <dbReference type="EMBL" id="KAA0021695.1"/>
    </source>
</evidence>
<dbReference type="RefSeq" id="WP_149431562.1">
    <property type="nucleotide sequence ID" value="NZ_VLNY01000008.1"/>
</dbReference>
<evidence type="ECO:0000259" key="4">
    <source>
        <dbReference type="PROSITE" id="PS50995"/>
    </source>
</evidence>
<dbReference type="Proteomes" id="UP000322244">
    <property type="component" value="Unassembled WGS sequence"/>
</dbReference>
<dbReference type="InterPro" id="IPR023187">
    <property type="entry name" value="Tscrpt_reg_MarR-type_CS"/>
</dbReference>
<dbReference type="PANTHER" id="PTHR33164:SF103">
    <property type="entry name" value="REGULATORY PROTEIN MARR"/>
    <property type="match status" value="1"/>
</dbReference>
<dbReference type="InterPro" id="IPR036388">
    <property type="entry name" value="WH-like_DNA-bd_sf"/>
</dbReference>
<keyword evidence="6" id="KW-1185">Reference proteome</keyword>
<sequence length="155" mass="17209">MPELQHGDLISNLFGSLGRFRRQVRRLAGGSFEQSNLSGSQAEFLRLIGRNPGISVKEAAAELGLVANSVSTFVTTLAGADLLVRQKDPDDRRVGRLTLTVDAQRVADETRQRRHELLSFALNSLSEDERSDLDRGVRVLAKLTDILHEQEESEK</sequence>
<proteinExistence type="predicted"/>
<accession>A0A5A7SAZ0</accession>
<evidence type="ECO:0000313" key="6">
    <source>
        <dbReference type="Proteomes" id="UP000322244"/>
    </source>
</evidence>
<dbReference type="GO" id="GO:0006950">
    <property type="term" value="P:response to stress"/>
    <property type="evidence" value="ECO:0007669"/>
    <property type="project" value="TreeGrafter"/>
</dbReference>
<gene>
    <name evidence="5" type="ORF">FOY51_17565</name>
</gene>
<dbReference type="PROSITE" id="PS01117">
    <property type="entry name" value="HTH_MARR_1"/>
    <property type="match status" value="1"/>
</dbReference>
<keyword evidence="3" id="KW-0804">Transcription</keyword>
<dbReference type="PROSITE" id="PS50995">
    <property type="entry name" value="HTH_MARR_2"/>
    <property type="match status" value="1"/>
</dbReference>
<dbReference type="AlphaFoldDB" id="A0A5A7SAZ0"/>
<dbReference type="EMBL" id="VLNY01000008">
    <property type="protein sequence ID" value="KAA0021695.1"/>
    <property type="molecule type" value="Genomic_DNA"/>
</dbReference>
<evidence type="ECO:0000256" key="1">
    <source>
        <dbReference type="ARBA" id="ARBA00023015"/>
    </source>
</evidence>
<feature type="domain" description="HTH marR-type" evidence="4">
    <location>
        <begin position="10"/>
        <end position="145"/>
    </location>
</feature>
<dbReference type="InterPro" id="IPR039422">
    <property type="entry name" value="MarR/SlyA-like"/>
</dbReference>
<organism evidence="5 6">
    <name type="scientific">Antrihabitans cavernicola</name>
    <dbReference type="NCBI Taxonomy" id="2495913"/>
    <lineage>
        <taxon>Bacteria</taxon>
        <taxon>Bacillati</taxon>
        <taxon>Actinomycetota</taxon>
        <taxon>Actinomycetes</taxon>
        <taxon>Mycobacteriales</taxon>
        <taxon>Nocardiaceae</taxon>
        <taxon>Antrihabitans</taxon>
    </lineage>
</organism>
<evidence type="ECO:0000256" key="2">
    <source>
        <dbReference type="ARBA" id="ARBA00023125"/>
    </source>
</evidence>
<dbReference type="InterPro" id="IPR000835">
    <property type="entry name" value="HTH_MarR-typ"/>
</dbReference>
<dbReference type="InterPro" id="IPR036390">
    <property type="entry name" value="WH_DNA-bd_sf"/>
</dbReference>
<dbReference type="Gene3D" id="1.10.10.10">
    <property type="entry name" value="Winged helix-like DNA-binding domain superfamily/Winged helix DNA-binding domain"/>
    <property type="match status" value="1"/>
</dbReference>
<comment type="caution">
    <text evidence="5">The sequence shown here is derived from an EMBL/GenBank/DDBJ whole genome shotgun (WGS) entry which is preliminary data.</text>
</comment>
<name>A0A5A7SAZ0_9NOCA</name>
<dbReference type="PANTHER" id="PTHR33164">
    <property type="entry name" value="TRANSCRIPTIONAL REGULATOR, MARR FAMILY"/>
    <property type="match status" value="1"/>
</dbReference>
<dbReference type="GO" id="GO:0003700">
    <property type="term" value="F:DNA-binding transcription factor activity"/>
    <property type="evidence" value="ECO:0007669"/>
    <property type="project" value="InterPro"/>
</dbReference>
<dbReference type="SUPFAM" id="SSF46785">
    <property type="entry name" value="Winged helix' DNA-binding domain"/>
    <property type="match status" value="1"/>
</dbReference>
<dbReference type="GO" id="GO:0003677">
    <property type="term" value="F:DNA binding"/>
    <property type="evidence" value="ECO:0007669"/>
    <property type="project" value="UniProtKB-KW"/>
</dbReference>
<dbReference type="SMART" id="SM00347">
    <property type="entry name" value="HTH_MARR"/>
    <property type="match status" value="1"/>
</dbReference>